<reference evidence="3 4" key="1">
    <citation type="submission" date="2019-01" db="EMBL/GenBank/DDBJ databases">
        <title>Nocardioides guangzhouensis sp. nov., an actinobacterium isolated from soil.</title>
        <authorList>
            <person name="Fu Y."/>
            <person name="Cai Y."/>
            <person name="Lin Z."/>
            <person name="Chen P."/>
        </authorList>
    </citation>
    <scope>NUCLEOTIDE SEQUENCE [LARGE SCALE GENOMIC DNA]</scope>
    <source>
        <strain evidence="3 4">NBRC 105384</strain>
    </source>
</reference>
<dbReference type="RefSeq" id="WP_129987965.1">
    <property type="nucleotide sequence ID" value="NZ_SDPU01000025.1"/>
</dbReference>
<name>A0A4Q5IY91_9ACTN</name>
<evidence type="ECO:0000259" key="2">
    <source>
        <dbReference type="Pfam" id="PF21631"/>
    </source>
</evidence>
<dbReference type="Proteomes" id="UP000291189">
    <property type="component" value="Unassembled WGS sequence"/>
</dbReference>
<dbReference type="OrthoDB" id="5615858at2"/>
<comment type="caution">
    <text evidence="3">The sequence shown here is derived from an EMBL/GenBank/DDBJ whole genome shotgun (WGS) entry which is preliminary data.</text>
</comment>
<feature type="domain" description="A9CJY8-like N-terminal" evidence="2">
    <location>
        <begin position="12"/>
        <end position="53"/>
    </location>
</feature>
<dbReference type="AlphaFoldDB" id="A0A4Q5IY91"/>
<organism evidence="3 4">
    <name type="scientific">Nocardioides iriomotensis</name>
    <dbReference type="NCBI Taxonomy" id="715784"/>
    <lineage>
        <taxon>Bacteria</taxon>
        <taxon>Bacillati</taxon>
        <taxon>Actinomycetota</taxon>
        <taxon>Actinomycetes</taxon>
        <taxon>Propionibacteriales</taxon>
        <taxon>Nocardioidaceae</taxon>
        <taxon>Nocardioides</taxon>
    </lineage>
</organism>
<proteinExistence type="predicted"/>
<dbReference type="InterPro" id="IPR045865">
    <property type="entry name" value="ACT-like_dom_sf"/>
</dbReference>
<dbReference type="Pfam" id="PF13840">
    <property type="entry name" value="ACT_7"/>
    <property type="match status" value="1"/>
</dbReference>
<evidence type="ECO:0000259" key="1">
    <source>
        <dbReference type="Pfam" id="PF13840"/>
    </source>
</evidence>
<dbReference type="InterPro" id="IPR016540">
    <property type="entry name" value="UCP008459"/>
</dbReference>
<dbReference type="PANTHER" id="PTHR31131">
    <property type="entry name" value="CHROMOSOME 1, WHOLE GENOME SHOTGUN SEQUENCE"/>
    <property type="match status" value="1"/>
</dbReference>
<feature type="domain" description="CASTOR ACT" evidence="1">
    <location>
        <begin position="61"/>
        <end position="116"/>
    </location>
</feature>
<dbReference type="EMBL" id="SDPU01000025">
    <property type="protein sequence ID" value="RYU11147.1"/>
    <property type="molecule type" value="Genomic_DNA"/>
</dbReference>
<sequence length="135" mass="13907">MSHTLTQYDDALAVVRLGPGSDIPSWATASTLFSVTATKTETSIVCHASTVPAKARREGPFVAFEVAGPLDFALTGVLSALVVPLADAGVSVFTISTYDTDWILIKADAAEAAVQAWTAAGHTVTTPDAQEGADA</sequence>
<keyword evidence="4" id="KW-1185">Reference proteome</keyword>
<dbReference type="Gene3D" id="3.30.2130.10">
    <property type="entry name" value="VC0802-like"/>
    <property type="match status" value="1"/>
</dbReference>
<dbReference type="InterPro" id="IPR027795">
    <property type="entry name" value="CASTOR_ACT_dom"/>
</dbReference>
<gene>
    <name evidence="3" type="ORF">ETU37_13980</name>
</gene>
<evidence type="ECO:0000313" key="3">
    <source>
        <dbReference type="EMBL" id="RYU11147.1"/>
    </source>
</evidence>
<dbReference type="PIRSF" id="PIRSF008459">
    <property type="entry name" value="UCP008459"/>
    <property type="match status" value="1"/>
</dbReference>
<dbReference type="PANTHER" id="PTHR31131:SF6">
    <property type="entry name" value="CASTOR ACT DOMAIN-CONTAINING PROTEIN"/>
    <property type="match status" value="1"/>
</dbReference>
<evidence type="ECO:0000313" key="4">
    <source>
        <dbReference type="Proteomes" id="UP000291189"/>
    </source>
</evidence>
<dbReference type="InterPro" id="IPR049447">
    <property type="entry name" value="A9CJY8-like_N"/>
</dbReference>
<protein>
    <submittedName>
        <fullName evidence="3">ACT domain-containing protein</fullName>
    </submittedName>
</protein>
<dbReference type="Pfam" id="PF21631">
    <property type="entry name" value="A9CJY8-like_N"/>
    <property type="match status" value="1"/>
</dbReference>
<dbReference type="SUPFAM" id="SSF55021">
    <property type="entry name" value="ACT-like"/>
    <property type="match status" value="2"/>
</dbReference>
<dbReference type="InterPro" id="IPR051719">
    <property type="entry name" value="CASTOR_mTORC1"/>
</dbReference>
<accession>A0A4Q5IY91</accession>